<dbReference type="Gene3D" id="1.10.287.1060">
    <property type="entry name" value="ESAT-6-like"/>
    <property type="match status" value="1"/>
</dbReference>
<dbReference type="GeneID" id="44997438"/>
<dbReference type="KEGG" id="cac:CA_C0928"/>
<dbReference type="eggNOG" id="COG4842">
    <property type="taxonomic scope" value="Bacteria"/>
</dbReference>
<evidence type="ECO:0000313" key="3">
    <source>
        <dbReference type="EMBL" id="AAK78904.1"/>
    </source>
</evidence>
<proteinExistence type="inferred from homology"/>
<dbReference type="InterPro" id="IPR036689">
    <property type="entry name" value="ESAT-6-like_sf"/>
</dbReference>
<dbReference type="HOGENOM" id="CLU_2315245_0_0_9"/>
<organism evidence="3 4">
    <name type="scientific">Clostridium acetobutylicum (strain ATCC 824 / DSM 792 / JCM 1419 / IAM 19013 / LMG 5710 / NBRC 13948 / NRRL B-527 / VKM B-1787 / 2291 / W)</name>
    <dbReference type="NCBI Taxonomy" id="272562"/>
    <lineage>
        <taxon>Bacteria</taxon>
        <taxon>Bacillati</taxon>
        <taxon>Bacillota</taxon>
        <taxon>Clostridia</taxon>
        <taxon>Eubacteriales</taxon>
        <taxon>Clostridiaceae</taxon>
        <taxon>Clostridium</taxon>
    </lineage>
</organism>
<protein>
    <recommendedName>
        <fullName evidence="1">ESAT-6-like protein</fullName>
    </recommendedName>
</protein>
<dbReference type="NCBIfam" id="TIGR03930">
    <property type="entry name" value="WXG100_ESAT6"/>
    <property type="match status" value="1"/>
</dbReference>
<dbReference type="Proteomes" id="UP000000814">
    <property type="component" value="Chromosome"/>
</dbReference>
<evidence type="ECO:0000313" key="4">
    <source>
        <dbReference type="Proteomes" id="UP000000814"/>
    </source>
</evidence>
<keyword evidence="4" id="KW-1185">Reference proteome</keyword>
<dbReference type="PATRIC" id="fig|272562.8.peg.1137"/>
<feature type="coiled-coil region" evidence="2">
    <location>
        <begin position="62"/>
        <end position="92"/>
    </location>
</feature>
<sequence length="99" mass="11653">MVDRCDIEIDASIFEETIKVYSDSKVRLHDILCDLENELRKMEDTWEGDAKKEFDSTFPGFYSAMKKDCDMLEELIKELKLVKTSFESLDTEMKNLDKK</sequence>
<comment type="similarity">
    <text evidence="1">Belongs to the WXG100 family.</text>
</comment>
<name>Q97KJ1_CLOAB</name>
<accession>Q97KJ1</accession>
<dbReference type="InterPro" id="IPR010310">
    <property type="entry name" value="T7SS_ESAT-6-like"/>
</dbReference>
<dbReference type="EMBL" id="AE001437">
    <property type="protein sequence ID" value="AAK78904.1"/>
    <property type="molecule type" value="Genomic_DNA"/>
</dbReference>
<dbReference type="AlphaFoldDB" id="Q97KJ1"/>
<dbReference type="RefSeq" id="WP_010964246.1">
    <property type="nucleotide sequence ID" value="NC_003030.1"/>
</dbReference>
<dbReference type="PIR" id="E97014">
    <property type="entry name" value="E97014"/>
</dbReference>
<dbReference type="STRING" id="272562.CA_C0928"/>
<dbReference type="SUPFAM" id="SSF140453">
    <property type="entry name" value="EsxAB dimer-like"/>
    <property type="match status" value="1"/>
</dbReference>
<dbReference type="OrthoDB" id="9935870at2"/>
<dbReference type="Pfam" id="PF06013">
    <property type="entry name" value="WXG100"/>
    <property type="match status" value="1"/>
</dbReference>
<reference evidence="3 4" key="1">
    <citation type="journal article" date="2001" name="J. Bacteriol.">
        <title>Genome sequence and comparative analysis of the solvent-producing bacterium Clostridium acetobutylicum.</title>
        <authorList>
            <person name="Nolling J."/>
            <person name="Breton G."/>
            <person name="Omelchenko M.V."/>
            <person name="Makarova K.S."/>
            <person name="Zeng Q."/>
            <person name="Gibson R."/>
            <person name="Lee H.M."/>
            <person name="Dubois J."/>
            <person name="Qiu D."/>
            <person name="Hitti J."/>
            <person name="Wolf Y.I."/>
            <person name="Tatusov R.L."/>
            <person name="Sabathe F."/>
            <person name="Doucette-Stamm L."/>
            <person name="Soucaille P."/>
            <person name="Daly M.J."/>
            <person name="Bennett G.N."/>
            <person name="Koonin E.V."/>
            <person name="Smith D.R."/>
        </authorList>
    </citation>
    <scope>NUCLEOTIDE SEQUENCE [LARGE SCALE GENOMIC DNA]</scope>
    <source>
        <strain evidence="4">ATCC 824 / DSM 792 / JCM 1419 / LMG 5710 / VKM B-1787</strain>
    </source>
</reference>
<evidence type="ECO:0000256" key="1">
    <source>
        <dbReference type="RuleBase" id="RU362001"/>
    </source>
</evidence>
<gene>
    <name evidence="3" type="ordered locus">CA_C0928</name>
</gene>
<evidence type="ECO:0000256" key="2">
    <source>
        <dbReference type="SAM" id="Coils"/>
    </source>
</evidence>
<keyword evidence="2" id="KW-0175">Coiled coil</keyword>